<feature type="region of interest" description="Disordered" evidence="1">
    <location>
        <begin position="1038"/>
        <end position="1105"/>
    </location>
</feature>
<feature type="compositionally biased region" description="Low complexity" evidence="1">
    <location>
        <begin position="1181"/>
        <end position="1199"/>
    </location>
</feature>
<gene>
    <name evidence="2" type="ORF">AYI70_g10051</name>
</gene>
<sequence>MAHDDYEDNLLVLMSPMISNSRALDFMISTLNENDISVLEKKVVWLSRPQMLELYPGYSEEEKSSDGFNRYCAGPCIAINATGESSVFNATLCLSSADFLKDVLAHIPTFNSSVELSPQDFYLFTSEPESSKHELSYIFQNSIVNLSSSSSISDCYFLSSNLEVSTLILISESENCLFENDFNSQILSNGFNSLLVEKNKVDLIVCLPGEPAANSDILSVFEATEVKKENKKKKKKNSKKKKNNETLDKNDDSVHELLAQSPDNLLTSKDAVNSGSESSEPPSSETLLVVNSLIYPAISNKLKEYIELFDFSIVFIKNFSFDESSFAKIFEPAVPIPENIKPELFLLNPSTCLLLKKDNAVLECKKLILAMDPIIMEAINSHNSSGDIIHVTSPSSLFFSSNTYMDSIYASDFMSSVNSNPPIARIDVIECIDKNINNDSKKNNESNLPSSNELELKSDTPSEILLSETAPNNPELILSLNNSHFNDSLDKTVVPEISELDLTEVSAGHLNRNTEPNDEKHNLVTETVSSHNSDDVSLGSKSSSNEAIKNDVFDLVNSSNNSSAEDGHAESKSHNITKPILLDFENNIDNSKSTSHIVQSSSKTSVDKKPADLEAENLEAEQDIPNIETEDLTLPDEVVDNISSTLKELNIESGEVDIETNITDISMNFGLNDPNPHTDASIPINDQIIPKLDSSTLDKDQTMSINEDVISANNKESNDLEPVSEIEISLNETVEQIAEDVALPENKSEDLIKQDNVPESAIDSSELNENTSSLKSENVSENSFGHVTETITEPGSANKNPVIDVAVSNKEPQAEATILLQDQNEKISNYIDVESNINISHASSEQEVKISDIEIDSDNKGPINQSIIIEPELKNADMVKTTSDILIEDSSPETFESKAEDLKSSMPSDIEVNDSTNSIPSVDANVNTADHKTTPDSSHSEHSTSELVSKAQSLDSSSSNTNIEANISQATEAPLKTQTSNTISSNLESTRKTIPIKTSSLISKFINKFDNVESTEPSLNQPSTKLDDSLSQEYNHNAKISASNSSITHLTEENGSDHKLNDSTSESISDKNPKNSKVLSNLSEPTEDFKASTVEPKNSDSTITNPVPTISSKILKSPFFIFDNKATKKPDFRSPSKDKSFVNKIKNNIETRDRNEDATSSKRPEVKNNVFLSLLKKSNNDSHISSDLSSSSSVGTSKSKVSDQIPLTKSEVGALERDNVILSALESSSKVKHHESNELESSSSEKESNTKEPSAVDHVTIGPSAIVENNKVDLVDFDDSKSAAINTPDDFDSQSYKYKDQTKDLNEVEILTDKLNEAKMHPNLLQPESDILVSPQLNKDTLEDDQNSSNTKNSTITKPIIPPPTPDSPKRSNINQNSVSKTSGSSTPKSPNTLNSSRSKKTAQIDNIRPKTPTSSNTLRPKTPITPSSSKQPSTSSKSTPSFFKPTASSIAKIHDVSKTRTTSDTRKTSFESKSTPTAHRQSAPTTRAISSSNKNSATSQIGIPANSTTEGSNPRKVSRKPPIPTFGRSSADKINTQKQPISSDVSDKPAPKTRKPPLPSQARGNISKSSNTLNKP</sequence>
<dbReference type="InterPro" id="IPR036850">
    <property type="entry name" value="NDK-like_dom_sf"/>
</dbReference>
<feature type="compositionally biased region" description="Polar residues" evidence="1">
    <location>
        <begin position="1038"/>
        <end position="1049"/>
    </location>
</feature>
<feature type="compositionally biased region" description="Low complexity" evidence="1">
    <location>
        <begin position="1350"/>
        <end position="1359"/>
    </location>
</feature>
<feature type="region of interest" description="Disordered" evidence="1">
    <location>
        <begin position="755"/>
        <end position="782"/>
    </location>
</feature>
<dbReference type="Gene3D" id="3.30.70.141">
    <property type="entry name" value="Nucleoside diphosphate kinase-like domain"/>
    <property type="match status" value="1"/>
</dbReference>
<feature type="region of interest" description="Disordered" evidence="1">
    <location>
        <begin position="1340"/>
        <end position="1577"/>
    </location>
</feature>
<feature type="compositionally biased region" description="Polar residues" evidence="1">
    <location>
        <begin position="1533"/>
        <end position="1545"/>
    </location>
</feature>
<dbReference type="Proteomes" id="UP000187283">
    <property type="component" value="Unassembled WGS sequence"/>
</dbReference>
<organism evidence="2 3">
    <name type="scientific">Smittium culicis</name>
    <dbReference type="NCBI Taxonomy" id="133412"/>
    <lineage>
        <taxon>Eukaryota</taxon>
        <taxon>Fungi</taxon>
        <taxon>Fungi incertae sedis</taxon>
        <taxon>Zoopagomycota</taxon>
        <taxon>Kickxellomycotina</taxon>
        <taxon>Harpellomycetes</taxon>
        <taxon>Harpellales</taxon>
        <taxon>Legeriomycetaceae</taxon>
        <taxon>Smittium</taxon>
    </lineage>
</organism>
<feature type="compositionally biased region" description="Low complexity" evidence="1">
    <location>
        <begin position="1421"/>
        <end position="1447"/>
    </location>
</feature>
<feature type="compositionally biased region" description="Basic residues" evidence="1">
    <location>
        <begin position="231"/>
        <end position="242"/>
    </location>
</feature>
<feature type="compositionally biased region" description="Polar residues" evidence="1">
    <location>
        <begin position="1472"/>
        <end position="1513"/>
    </location>
</feature>
<feature type="compositionally biased region" description="Low complexity" evidence="1">
    <location>
        <begin position="1378"/>
        <end position="1391"/>
    </location>
</feature>
<feature type="compositionally biased region" description="Polar residues" evidence="1">
    <location>
        <begin position="945"/>
        <end position="960"/>
    </location>
</feature>
<feature type="compositionally biased region" description="Polar residues" evidence="1">
    <location>
        <begin position="1563"/>
        <end position="1577"/>
    </location>
</feature>
<feature type="compositionally biased region" description="Polar residues" evidence="1">
    <location>
        <begin position="762"/>
        <end position="782"/>
    </location>
</feature>
<feature type="compositionally biased region" description="Polar residues" evidence="1">
    <location>
        <begin position="1095"/>
        <end position="1105"/>
    </location>
</feature>
<feature type="compositionally biased region" description="Basic and acidic residues" evidence="1">
    <location>
        <begin position="1050"/>
        <end position="1061"/>
    </location>
</feature>
<name>A0A1R1X8F8_9FUNG</name>
<protein>
    <submittedName>
        <fullName evidence="2">Uncharacterized protein</fullName>
    </submittedName>
</protein>
<keyword evidence="3" id="KW-1185">Reference proteome</keyword>
<feature type="region of interest" description="Disordered" evidence="1">
    <location>
        <begin position="1181"/>
        <end position="1205"/>
    </location>
</feature>
<accession>A0A1R1X8F8</accession>
<feature type="region of interest" description="Disordered" evidence="1">
    <location>
        <begin position="885"/>
        <end position="960"/>
    </location>
</feature>
<dbReference type="OrthoDB" id="5672718at2759"/>
<evidence type="ECO:0000256" key="1">
    <source>
        <dbReference type="SAM" id="MobiDB-lite"/>
    </source>
</evidence>
<feature type="compositionally biased region" description="Basic and acidic residues" evidence="1">
    <location>
        <begin position="929"/>
        <end position="944"/>
    </location>
</feature>
<feature type="compositionally biased region" description="Polar residues" evidence="1">
    <location>
        <begin position="1392"/>
        <end position="1405"/>
    </location>
</feature>
<feature type="compositionally biased region" description="Basic and acidic residues" evidence="1">
    <location>
        <begin position="1453"/>
        <end position="1471"/>
    </location>
</feature>
<reference evidence="2 3" key="1">
    <citation type="submission" date="2017-01" db="EMBL/GenBank/DDBJ databases">
        <authorList>
            <person name="Mah S.A."/>
            <person name="Swanson W.J."/>
            <person name="Moy G.W."/>
            <person name="Vacquier V.D."/>
        </authorList>
    </citation>
    <scope>NUCLEOTIDE SEQUENCE [LARGE SCALE GENOMIC DNA]</scope>
    <source>
        <strain evidence="2 3">GSMNP</strain>
    </source>
</reference>
<dbReference type="EMBL" id="LSSN01004789">
    <property type="protein sequence ID" value="OMJ10888.1"/>
    <property type="molecule type" value="Genomic_DNA"/>
</dbReference>
<evidence type="ECO:0000313" key="2">
    <source>
        <dbReference type="EMBL" id="OMJ10888.1"/>
    </source>
</evidence>
<feature type="region of interest" description="Disordered" evidence="1">
    <location>
        <begin position="1226"/>
        <end position="1258"/>
    </location>
</feature>
<proteinExistence type="predicted"/>
<feature type="region of interest" description="Disordered" evidence="1">
    <location>
        <begin position="231"/>
        <end position="253"/>
    </location>
</feature>
<feature type="region of interest" description="Disordered" evidence="1">
    <location>
        <begin position="1127"/>
        <end position="1164"/>
    </location>
</feature>
<evidence type="ECO:0000313" key="3">
    <source>
        <dbReference type="Proteomes" id="UP000187283"/>
    </source>
</evidence>
<feature type="compositionally biased region" description="Basic and acidic residues" evidence="1">
    <location>
        <begin position="243"/>
        <end position="253"/>
    </location>
</feature>
<feature type="compositionally biased region" description="Polar residues" evidence="1">
    <location>
        <begin position="1075"/>
        <end position="1084"/>
    </location>
</feature>
<dbReference type="STRING" id="133412.A0A1R1X8F8"/>
<feature type="compositionally biased region" description="Polar residues" evidence="1">
    <location>
        <begin position="913"/>
        <end position="928"/>
    </location>
</feature>
<comment type="caution">
    <text evidence="2">The sequence shown here is derived from an EMBL/GenBank/DDBJ whole genome shotgun (WGS) entry which is preliminary data.</text>
</comment>